<feature type="transmembrane region" description="Helical" evidence="5">
    <location>
        <begin position="251"/>
        <end position="269"/>
    </location>
</feature>
<evidence type="ECO:0000256" key="3">
    <source>
        <dbReference type="ARBA" id="ARBA00022989"/>
    </source>
</evidence>
<dbReference type="PANTHER" id="PTHR31465">
    <property type="entry name" value="PROTEIN RTA1-RELATED"/>
    <property type="match status" value="1"/>
</dbReference>
<comment type="subcellular location">
    <subcellularLocation>
        <location evidence="1">Membrane</location>
        <topology evidence="1">Multi-pass membrane protein</topology>
    </subcellularLocation>
</comment>
<keyword evidence="7" id="KW-1185">Reference proteome</keyword>
<feature type="transmembrane region" description="Helical" evidence="5">
    <location>
        <begin position="85"/>
        <end position="107"/>
    </location>
</feature>
<keyword evidence="3 5" id="KW-1133">Transmembrane helix</keyword>
<dbReference type="PANTHER" id="PTHR31465:SF8">
    <property type="entry name" value="DOMAIN PROTEIN, PUTATIVE (AFU_ORTHOLOGUE AFUA_6G14140)-RELATED"/>
    <property type="match status" value="1"/>
</dbReference>
<feature type="transmembrane region" description="Helical" evidence="5">
    <location>
        <begin position="54"/>
        <end position="73"/>
    </location>
</feature>
<reference evidence="6" key="1">
    <citation type="journal article" date="2020" name="Stud. Mycol.">
        <title>101 Dothideomycetes genomes: a test case for predicting lifestyles and emergence of pathogens.</title>
        <authorList>
            <person name="Haridas S."/>
            <person name="Albert R."/>
            <person name="Binder M."/>
            <person name="Bloem J."/>
            <person name="Labutti K."/>
            <person name="Salamov A."/>
            <person name="Andreopoulos B."/>
            <person name="Baker S."/>
            <person name="Barry K."/>
            <person name="Bills G."/>
            <person name="Bluhm B."/>
            <person name="Cannon C."/>
            <person name="Castanera R."/>
            <person name="Culley D."/>
            <person name="Daum C."/>
            <person name="Ezra D."/>
            <person name="Gonzalez J."/>
            <person name="Henrissat B."/>
            <person name="Kuo A."/>
            <person name="Liang C."/>
            <person name="Lipzen A."/>
            <person name="Lutzoni F."/>
            <person name="Magnuson J."/>
            <person name="Mondo S."/>
            <person name="Nolan M."/>
            <person name="Ohm R."/>
            <person name="Pangilinan J."/>
            <person name="Park H.-J."/>
            <person name="Ramirez L."/>
            <person name="Alfaro M."/>
            <person name="Sun H."/>
            <person name="Tritt A."/>
            <person name="Yoshinaga Y."/>
            <person name="Zwiers L.-H."/>
            <person name="Turgeon B."/>
            <person name="Goodwin S."/>
            <person name="Spatafora J."/>
            <person name="Crous P."/>
            <person name="Grigoriev I."/>
        </authorList>
    </citation>
    <scope>NUCLEOTIDE SEQUENCE</scope>
    <source>
        <strain evidence="6">CBS 473.64</strain>
    </source>
</reference>
<dbReference type="Proteomes" id="UP000799753">
    <property type="component" value="Unassembled WGS sequence"/>
</dbReference>
<feature type="transmembrane region" description="Helical" evidence="5">
    <location>
        <begin position="127"/>
        <end position="150"/>
    </location>
</feature>
<evidence type="ECO:0000256" key="5">
    <source>
        <dbReference type="SAM" id="Phobius"/>
    </source>
</evidence>
<dbReference type="InterPro" id="IPR007568">
    <property type="entry name" value="RTA1"/>
</dbReference>
<evidence type="ECO:0000313" key="7">
    <source>
        <dbReference type="Proteomes" id="UP000799753"/>
    </source>
</evidence>
<dbReference type="EMBL" id="MU006793">
    <property type="protein sequence ID" value="KAF2637508.1"/>
    <property type="molecule type" value="Genomic_DNA"/>
</dbReference>
<evidence type="ECO:0000256" key="2">
    <source>
        <dbReference type="ARBA" id="ARBA00022692"/>
    </source>
</evidence>
<dbReference type="GO" id="GO:0005886">
    <property type="term" value="C:plasma membrane"/>
    <property type="evidence" value="ECO:0007669"/>
    <property type="project" value="TreeGrafter"/>
</dbReference>
<protein>
    <submittedName>
        <fullName evidence="6">RTA1-domain-containing protein</fullName>
    </submittedName>
</protein>
<sequence length="305" mass="33871">MSPPTPCYKVTPLCPVEATIYGYTPSLGWNAFFAVFFGVSALIHLGLGIRYKTWTYMIGVGLGCLAECGGYYGRLMINNNPWDNTGFQVQVVLLIFAPSFLAAGIYLTLKHIVIHIGEPWSRLRPIFYTYIFIACDLTSLVGQSAGGALAAMGSDKATIDLGTNLMLAGIIWQVIVLVVFGYLVAEYAFRTYRRKAILSPEAMDIISDGRFRLFASGVFIAYFTIFIRCVYRIPELSDGWGSEMMRREPEFIGLEGIMIMFAVLAQTIFHPGHYFPAMVPGKLAAKGHSRKLESQGSDIEMINKF</sequence>
<evidence type="ECO:0000313" key="6">
    <source>
        <dbReference type="EMBL" id="KAF2637508.1"/>
    </source>
</evidence>
<gene>
    <name evidence="6" type="ORF">P280DRAFT_406753</name>
</gene>
<dbReference type="Pfam" id="PF04479">
    <property type="entry name" value="RTA1"/>
    <property type="match status" value="1"/>
</dbReference>
<keyword evidence="2 5" id="KW-0812">Transmembrane</keyword>
<proteinExistence type="predicted"/>
<evidence type="ECO:0000256" key="4">
    <source>
        <dbReference type="ARBA" id="ARBA00023136"/>
    </source>
</evidence>
<evidence type="ECO:0000256" key="1">
    <source>
        <dbReference type="ARBA" id="ARBA00004141"/>
    </source>
</evidence>
<organism evidence="6 7">
    <name type="scientific">Massarina eburnea CBS 473.64</name>
    <dbReference type="NCBI Taxonomy" id="1395130"/>
    <lineage>
        <taxon>Eukaryota</taxon>
        <taxon>Fungi</taxon>
        <taxon>Dikarya</taxon>
        <taxon>Ascomycota</taxon>
        <taxon>Pezizomycotina</taxon>
        <taxon>Dothideomycetes</taxon>
        <taxon>Pleosporomycetidae</taxon>
        <taxon>Pleosporales</taxon>
        <taxon>Massarineae</taxon>
        <taxon>Massarinaceae</taxon>
        <taxon>Massarina</taxon>
    </lineage>
</organism>
<feature type="transmembrane region" description="Helical" evidence="5">
    <location>
        <begin position="210"/>
        <end position="231"/>
    </location>
</feature>
<name>A0A6A6RTF6_9PLEO</name>
<accession>A0A6A6RTF6</accession>
<feature type="transmembrane region" description="Helical" evidence="5">
    <location>
        <begin position="170"/>
        <end position="189"/>
    </location>
</feature>
<dbReference type="GO" id="GO:0000324">
    <property type="term" value="C:fungal-type vacuole"/>
    <property type="evidence" value="ECO:0007669"/>
    <property type="project" value="TreeGrafter"/>
</dbReference>
<feature type="transmembrane region" description="Helical" evidence="5">
    <location>
        <begin position="27"/>
        <end position="47"/>
    </location>
</feature>
<keyword evidence="4 5" id="KW-0472">Membrane</keyword>
<dbReference type="AlphaFoldDB" id="A0A6A6RTF6"/>
<dbReference type="OrthoDB" id="4521223at2759"/>